<dbReference type="PANTHER" id="PTHR35814">
    <property type="match status" value="1"/>
</dbReference>
<protein>
    <submittedName>
        <fullName evidence="6">MAPEG family protein</fullName>
    </submittedName>
</protein>
<comment type="subcellular location">
    <subcellularLocation>
        <location evidence="1">Membrane</location>
    </subcellularLocation>
</comment>
<sequence>MLNHFTATLLANGALLLILALNVVRVRIQEGVAYGDGNNTRLKAAIRAHGNGTEQVPLFILLVLALELQGFNGLWLTGMVTAFTLGRVLHAHGMMAPSFVTRRIGATLTFLMQATGLVLLAVIALS</sequence>
<dbReference type="KEGG" id="tcd:AAIA72_12720"/>
<reference evidence="6" key="1">
    <citation type="submission" date="2024-05" db="EMBL/GenBank/DDBJ databases">
        <title>Genome sequencing of novel strain.</title>
        <authorList>
            <person name="Ganbat D."/>
            <person name="Ganbat S."/>
            <person name="Lee S.-J."/>
        </authorList>
    </citation>
    <scope>NUCLEOTIDE SEQUENCE</scope>
    <source>
        <strain evidence="6">SMD15-11</strain>
    </source>
</reference>
<evidence type="ECO:0000256" key="3">
    <source>
        <dbReference type="ARBA" id="ARBA00022989"/>
    </source>
</evidence>
<dbReference type="InterPro" id="IPR001129">
    <property type="entry name" value="Membr-assoc_MAPEG"/>
</dbReference>
<keyword evidence="4 5" id="KW-0472">Membrane</keyword>
<keyword evidence="2 5" id="KW-0812">Transmembrane</keyword>
<proteinExistence type="predicted"/>
<evidence type="ECO:0000256" key="2">
    <source>
        <dbReference type="ARBA" id="ARBA00022692"/>
    </source>
</evidence>
<gene>
    <name evidence="6" type="ORF">AAIA72_12720</name>
</gene>
<feature type="transmembrane region" description="Helical" evidence="5">
    <location>
        <begin position="104"/>
        <end position="125"/>
    </location>
</feature>
<dbReference type="InterPro" id="IPR023352">
    <property type="entry name" value="MAPEG-like_dom_sf"/>
</dbReference>
<evidence type="ECO:0000313" key="6">
    <source>
        <dbReference type="EMBL" id="XDT71664.1"/>
    </source>
</evidence>
<name>A0AB39UTP3_9GAMM</name>
<dbReference type="SUPFAM" id="SSF161084">
    <property type="entry name" value="MAPEG domain-like"/>
    <property type="match status" value="1"/>
</dbReference>
<keyword evidence="3 5" id="KW-1133">Transmembrane helix</keyword>
<evidence type="ECO:0000256" key="4">
    <source>
        <dbReference type="ARBA" id="ARBA00023136"/>
    </source>
</evidence>
<dbReference type="PANTHER" id="PTHR35814:SF1">
    <property type="entry name" value="GLUTATHIONE S-TRANSFERASE-RELATED"/>
    <property type="match status" value="1"/>
</dbReference>
<feature type="transmembrane region" description="Helical" evidence="5">
    <location>
        <begin position="58"/>
        <end position="83"/>
    </location>
</feature>
<organism evidence="6">
    <name type="scientific">Thermohahella caldifontis</name>
    <dbReference type="NCBI Taxonomy" id="3142973"/>
    <lineage>
        <taxon>Bacteria</taxon>
        <taxon>Pseudomonadati</taxon>
        <taxon>Pseudomonadota</taxon>
        <taxon>Gammaproteobacteria</taxon>
        <taxon>Oceanospirillales</taxon>
        <taxon>Hahellaceae</taxon>
        <taxon>Thermohahella</taxon>
    </lineage>
</organism>
<evidence type="ECO:0000256" key="1">
    <source>
        <dbReference type="ARBA" id="ARBA00004370"/>
    </source>
</evidence>
<dbReference type="Pfam" id="PF01124">
    <property type="entry name" value="MAPEG"/>
    <property type="match status" value="1"/>
</dbReference>
<dbReference type="Gene3D" id="1.20.120.550">
    <property type="entry name" value="Membrane associated eicosanoid/glutathione metabolism-like domain"/>
    <property type="match status" value="1"/>
</dbReference>
<dbReference type="AlphaFoldDB" id="A0AB39UTP3"/>
<accession>A0AB39UTP3</accession>
<dbReference type="GO" id="GO:0016020">
    <property type="term" value="C:membrane"/>
    <property type="evidence" value="ECO:0007669"/>
    <property type="project" value="UniProtKB-SubCell"/>
</dbReference>
<evidence type="ECO:0000256" key="5">
    <source>
        <dbReference type="SAM" id="Phobius"/>
    </source>
</evidence>
<dbReference type="RefSeq" id="WP_369600690.1">
    <property type="nucleotide sequence ID" value="NZ_CP154858.1"/>
</dbReference>
<dbReference type="EMBL" id="CP154858">
    <property type="protein sequence ID" value="XDT71664.1"/>
    <property type="molecule type" value="Genomic_DNA"/>
</dbReference>